<sequence>MIVNVESQPIKNSSVREYDMKKTSIAIFAWIIICVSFTDSAFSEVEQSTNSTITDLRGQAVSHLKFMYGMYFAIRGCLEAYNDQSEPNFKPTVTLSEAQQVLRAADAAARSVGIDVDKAWLEMSSIGQAAGEALKIKTDDNFKKCQQSGMFFRTVTSRLQMTIRKLDGTIPIIRKDF</sequence>
<dbReference type="AlphaFoldDB" id="A0A6C1KL46"/>
<proteinExistence type="predicted"/>
<comment type="caution">
    <text evidence="1">The sequence shown here is derived from an EMBL/GenBank/DDBJ whole genome shotgun (WGS) entry which is preliminary data.</text>
</comment>
<reference evidence="1 2" key="1">
    <citation type="submission" date="2019-05" db="EMBL/GenBank/DDBJ databases">
        <authorList>
            <person name="Zhou X."/>
        </authorList>
    </citation>
    <scope>NUCLEOTIDE SEQUENCE [LARGE SCALE GENOMIC DNA]</scope>
    <source>
        <strain evidence="1 2">DSM 432</strain>
    </source>
</reference>
<name>A0A6C1KL46_XANAU</name>
<protein>
    <submittedName>
        <fullName evidence="1">Uncharacterized protein</fullName>
    </submittedName>
</protein>
<accession>A0A6C1KL46</accession>
<dbReference type="Proteomes" id="UP000305131">
    <property type="component" value="Unassembled WGS sequence"/>
</dbReference>
<organism evidence="1 2">
    <name type="scientific">Xanthobacter autotrophicus</name>
    <dbReference type="NCBI Taxonomy" id="280"/>
    <lineage>
        <taxon>Bacteria</taxon>
        <taxon>Pseudomonadati</taxon>
        <taxon>Pseudomonadota</taxon>
        <taxon>Alphaproteobacteria</taxon>
        <taxon>Hyphomicrobiales</taxon>
        <taxon>Xanthobacteraceae</taxon>
        <taxon>Xanthobacter</taxon>
    </lineage>
</organism>
<dbReference type="EMBL" id="VAUP01000002">
    <property type="protein sequence ID" value="TLX44885.1"/>
    <property type="molecule type" value="Genomic_DNA"/>
</dbReference>
<evidence type="ECO:0000313" key="2">
    <source>
        <dbReference type="Proteomes" id="UP000305131"/>
    </source>
</evidence>
<gene>
    <name evidence="1" type="ORF">FBQ73_00175</name>
</gene>
<evidence type="ECO:0000313" key="1">
    <source>
        <dbReference type="EMBL" id="TLX44885.1"/>
    </source>
</evidence>
<dbReference type="OrthoDB" id="9896262at2"/>